<evidence type="ECO:0000313" key="1">
    <source>
        <dbReference type="EMBL" id="KKM20408.1"/>
    </source>
</evidence>
<accession>A0A0F9KE43</accession>
<dbReference type="AlphaFoldDB" id="A0A0F9KE43"/>
<gene>
    <name evidence="1" type="ORF">LCGC14_1645710</name>
</gene>
<reference evidence="1" key="1">
    <citation type="journal article" date="2015" name="Nature">
        <title>Complex archaea that bridge the gap between prokaryotes and eukaryotes.</title>
        <authorList>
            <person name="Spang A."/>
            <person name="Saw J.H."/>
            <person name="Jorgensen S.L."/>
            <person name="Zaremba-Niedzwiedzka K."/>
            <person name="Martijn J."/>
            <person name="Lind A.E."/>
            <person name="van Eijk R."/>
            <person name="Schleper C."/>
            <person name="Guy L."/>
            <person name="Ettema T.J."/>
        </authorList>
    </citation>
    <scope>NUCLEOTIDE SEQUENCE</scope>
</reference>
<comment type="caution">
    <text evidence="1">The sequence shown here is derived from an EMBL/GenBank/DDBJ whole genome shotgun (WGS) entry which is preliminary data.</text>
</comment>
<protein>
    <submittedName>
        <fullName evidence="1">Uncharacterized protein</fullName>
    </submittedName>
</protein>
<name>A0A0F9KE43_9ZZZZ</name>
<organism evidence="1">
    <name type="scientific">marine sediment metagenome</name>
    <dbReference type="NCBI Taxonomy" id="412755"/>
    <lineage>
        <taxon>unclassified sequences</taxon>
        <taxon>metagenomes</taxon>
        <taxon>ecological metagenomes</taxon>
    </lineage>
</organism>
<feature type="non-terminal residue" evidence="1">
    <location>
        <position position="75"/>
    </location>
</feature>
<dbReference type="EMBL" id="LAZR01013772">
    <property type="protein sequence ID" value="KKM20408.1"/>
    <property type="molecule type" value="Genomic_DNA"/>
</dbReference>
<proteinExistence type="predicted"/>
<sequence>MPNNTIVDTLFSHFWAEDKDVDRAIKAITRILNSLKASSQDKAFILEVIGMVAEITYARGGVDASEMIADKAANL</sequence>